<keyword evidence="3" id="KW-0479">Metal-binding</keyword>
<name>A0ABU2U447_9ACTN</name>
<feature type="domain" description="4Fe-4S ferredoxin-type" evidence="8">
    <location>
        <begin position="308"/>
        <end position="338"/>
    </location>
</feature>
<dbReference type="InterPro" id="IPR004452">
    <property type="entry name" value="LutB/LldF"/>
</dbReference>
<evidence type="ECO:0000256" key="2">
    <source>
        <dbReference type="ARBA" id="ARBA00022485"/>
    </source>
</evidence>
<dbReference type="InterPro" id="IPR017896">
    <property type="entry name" value="4Fe4S_Fe-S-bd"/>
</dbReference>
<dbReference type="Gene3D" id="1.10.1060.10">
    <property type="entry name" value="Alpha-helical ferredoxin"/>
    <property type="match status" value="1"/>
</dbReference>
<dbReference type="Gene3D" id="3.40.50.10420">
    <property type="entry name" value="NagB/RpiA/CoA transferase-like"/>
    <property type="match status" value="1"/>
</dbReference>
<keyword evidence="2" id="KW-0004">4Fe-4S</keyword>
<dbReference type="InterPro" id="IPR024569">
    <property type="entry name" value="LutB_C"/>
</dbReference>
<evidence type="ECO:0000256" key="7">
    <source>
        <dbReference type="ARBA" id="ARBA00023014"/>
    </source>
</evidence>
<dbReference type="NCBIfam" id="TIGR00273">
    <property type="entry name" value="LutB/LldF family L-lactate oxidation iron-sulfur protein"/>
    <property type="match status" value="1"/>
</dbReference>
<dbReference type="PANTHER" id="PTHR47153:SF2">
    <property type="entry name" value="LACTATE UTILIZATION PROTEIN B"/>
    <property type="match status" value="1"/>
</dbReference>
<dbReference type="InterPro" id="IPR017900">
    <property type="entry name" value="4Fe4S_Fe_S_CS"/>
</dbReference>
<sequence length="479" mass="52022">MSKVFLDWPKFPTAAESATRDEQLRANVRRATHTIRAKRGALAAERPDWQDLRDSAAALKDEALHHLDTYLEQLEAKVTEAGGIVHWAENAEDANRIVTDLVKQTGETEIIKIKSMLTEEIGLDGALEAVGISARETDLAAAIVQLGDDLPSHVVVPALHLNRTEIRDIFVREMGKHGRPAPDHLTDDPKELAEAARLHMREKFLKAKVAVSGANFLVAETGTLVIVESEGNGRMCLTLPDTLISVVGIEKVVPTWRDLEVFLQLLARNATGERMAPYTSSWTGVTDGDGPSTFHLVLVDNGRTRALADPVGRQALRCIRCGACMNVCPVYERTGGHAYGSVYPGPIGAILNPLLKGPDDPQTASLPYASSLCGACNEVCPVRIRFTDVLLKLRADVAEGDAKVKHPAEKAAFKAVGGVMDHHPLWNAAVKSAGKAGVLLPKNMGLPGPLHGWTDSRSIPDIPKRSFRTWWKRTDGGTK</sequence>
<keyword evidence="6" id="KW-0408">Iron</keyword>
<evidence type="ECO:0000313" key="10">
    <source>
        <dbReference type="Proteomes" id="UP001183809"/>
    </source>
</evidence>
<dbReference type="Pfam" id="PF13183">
    <property type="entry name" value="Fer4_8"/>
    <property type="match status" value="1"/>
</dbReference>
<dbReference type="PANTHER" id="PTHR47153">
    <property type="entry name" value="LACTATE UTILIZATION PROTEIN B"/>
    <property type="match status" value="1"/>
</dbReference>
<dbReference type="Pfam" id="PF11870">
    <property type="entry name" value="LutB_C"/>
    <property type="match status" value="1"/>
</dbReference>
<organism evidence="9 10">
    <name type="scientific">Streptomyces gibsoniae</name>
    <dbReference type="NCBI Taxonomy" id="3075529"/>
    <lineage>
        <taxon>Bacteria</taxon>
        <taxon>Bacillati</taxon>
        <taxon>Actinomycetota</taxon>
        <taxon>Actinomycetes</taxon>
        <taxon>Kitasatosporales</taxon>
        <taxon>Streptomycetaceae</taxon>
        <taxon>Streptomyces</taxon>
    </lineage>
</organism>
<protein>
    <submittedName>
        <fullName evidence="9">LutB/LldF family L-lactate oxidation iron-sulfur protein</fullName>
    </submittedName>
</protein>
<gene>
    <name evidence="9" type="ORF">RM764_33990</name>
</gene>
<dbReference type="RefSeq" id="WP_311699395.1">
    <property type="nucleotide sequence ID" value="NZ_JAVREY010000063.1"/>
</dbReference>
<dbReference type="InterPro" id="IPR037171">
    <property type="entry name" value="NagB/RpiA_transferase-like"/>
</dbReference>
<dbReference type="InterPro" id="IPR024185">
    <property type="entry name" value="FTHF_cligase-like_sf"/>
</dbReference>
<evidence type="ECO:0000256" key="6">
    <source>
        <dbReference type="ARBA" id="ARBA00023004"/>
    </source>
</evidence>
<evidence type="ECO:0000313" key="9">
    <source>
        <dbReference type="EMBL" id="MDT0467949.1"/>
    </source>
</evidence>
<proteinExistence type="predicted"/>
<evidence type="ECO:0000256" key="3">
    <source>
        <dbReference type="ARBA" id="ARBA00022723"/>
    </source>
</evidence>
<evidence type="ECO:0000256" key="5">
    <source>
        <dbReference type="ARBA" id="ARBA00022982"/>
    </source>
</evidence>
<dbReference type="InterPro" id="IPR003741">
    <property type="entry name" value="LUD_dom"/>
</dbReference>
<evidence type="ECO:0000256" key="1">
    <source>
        <dbReference type="ARBA" id="ARBA00022448"/>
    </source>
</evidence>
<comment type="caution">
    <text evidence="9">The sequence shown here is derived from an EMBL/GenBank/DDBJ whole genome shotgun (WGS) entry which is preliminary data.</text>
</comment>
<dbReference type="Pfam" id="PF02589">
    <property type="entry name" value="LUD_dom"/>
    <property type="match status" value="1"/>
</dbReference>
<dbReference type="SUPFAM" id="SSF100950">
    <property type="entry name" value="NagB/RpiA/CoA transferase-like"/>
    <property type="match status" value="1"/>
</dbReference>
<dbReference type="PROSITE" id="PS00198">
    <property type="entry name" value="4FE4S_FER_1"/>
    <property type="match status" value="1"/>
</dbReference>
<dbReference type="EMBL" id="JAVREY010000063">
    <property type="protein sequence ID" value="MDT0467949.1"/>
    <property type="molecule type" value="Genomic_DNA"/>
</dbReference>
<keyword evidence="1" id="KW-0813">Transport</keyword>
<keyword evidence="10" id="KW-1185">Reference proteome</keyword>
<keyword evidence="7" id="KW-0411">Iron-sulfur</keyword>
<keyword evidence="5" id="KW-0249">Electron transport</keyword>
<dbReference type="SUPFAM" id="SSF54862">
    <property type="entry name" value="4Fe-4S ferredoxins"/>
    <property type="match status" value="1"/>
</dbReference>
<dbReference type="Proteomes" id="UP001183809">
    <property type="component" value="Unassembled WGS sequence"/>
</dbReference>
<keyword evidence="4" id="KW-0677">Repeat</keyword>
<dbReference type="PROSITE" id="PS51379">
    <property type="entry name" value="4FE4S_FER_2"/>
    <property type="match status" value="1"/>
</dbReference>
<accession>A0ABU2U447</accession>
<reference evidence="10" key="1">
    <citation type="submission" date="2023-07" db="EMBL/GenBank/DDBJ databases">
        <title>30 novel species of actinomycetes from the DSMZ collection.</title>
        <authorList>
            <person name="Nouioui I."/>
        </authorList>
    </citation>
    <scope>NUCLEOTIDE SEQUENCE [LARGE SCALE GENOMIC DNA]</scope>
    <source>
        <strain evidence="10">DSM 41699</strain>
    </source>
</reference>
<dbReference type="InterPro" id="IPR009051">
    <property type="entry name" value="Helical_ferredxn"/>
</dbReference>
<evidence type="ECO:0000259" key="8">
    <source>
        <dbReference type="PROSITE" id="PS51379"/>
    </source>
</evidence>
<evidence type="ECO:0000256" key="4">
    <source>
        <dbReference type="ARBA" id="ARBA00022737"/>
    </source>
</evidence>